<dbReference type="EMBL" id="CASHSV030000311">
    <property type="protein sequence ID" value="CAJ2661143.1"/>
    <property type="molecule type" value="Genomic_DNA"/>
</dbReference>
<reference evidence="1" key="1">
    <citation type="submission" date="2023-10" db="EMBL/GenBank/DDBJ databases">
        <authorList>
            <person name="Rodriguez Cubillos JULIANA M."/>
            <person name="De Vega J."/>
        </authorList>
    </citation>
    <scope>NUCLEOTIDE SEQUENCE</scope>
</reference>
<sequence length="73" mass="7734">MATNSLKFTLLTIFIFAMALSPTLPCHAARLPLAVSRPICIACVCCTPPPTGSCCNKCCASPIQTQNIDQSHP</sequence>
<name>A0ACB0KYW9_TRIPR</name>
<evidence type="ECO:0000313" key="2">
    <source>
        <dbReference type="Proteomes" id="UP001177021"/>
    </source>
</evidence>
<proteinExistence type="predicted"/>
<keyword evidence="2" id="KW-1185">Reference proteome</keyword>
<dbReference type="Proteomes" id="UP001177021">
    <property type="component" value="Unassembled WGS sequence"/>
</dbReference>
<organism evidence="1 2">
    <name type="scientific">Trifolium pratense</name>
    <name type="common">Red clover</name>
    <dbReference type="NCBI Taxonomy" id="57577"/>
    <lineage>
        <taxon>Eukaryota</taxon>
        <taxon>Viridiplantae</taxon>
        <taxon>Streptophyta</taxon>
        <taxon>Embryophyta</taxon>
        <taxon>Tracheophyta</taxon>
        <taxon>Spermatophyta</taxon>
        <taxon>Magnoliopsida</taxon>
        <taxon>eudicotyledons</taxon>
        <taxon>Gunneridae</taxon>
        <taxon>Pentapetalae</taxon>
        <taxon>rosids</taxon>
        <taxon>fabids</taxon>
        <taxon>Fabales</taxon>
        <taxon>Fabaceae</taxon>
        <taxon>Papilionoideae</taxon>
        <taxon>50 kb inversion clade</taxon>
        <taxon>NPAAA clade</taxon>
        <taxon>Hologalegina</taxon>
        <taxon>IRL clade</taxon>
        <taxon>Trifolieae</taxon>
        <taxon>Trifolium</taxon>
    </lineage>
</organism>
<gene>
    <name evidence="1" type="ORF">MILVUS5_LOCUS26923</name>
</gene>
<comment type="caution">
    <text evidence="1">The sequence shown here is derived from an EMBL/GenBank/DDBJ whole genome shotgun (WGS) entry which is preliminary data.</text>
</comment>
<accession>A0ACB0KYW9</accession>
<evidence type="ECO:0000313" key="1">
    <source>
        <dbReference type="EMBL" id="CAJ2661143.1"/>
    </source>
</evidence>
<protein>
    <submittedName>
        <fullName evidence="1">Uncharacterized protein</fullName>
    </submittedName>
</protein>